<accession>A0A8H4AFM4</accession>
<dbReference type="PANTHER" id="PTHR31424">
    <property type="entry name" value="PROTEIN CBG23806"/>
    <property type="match status" value="1"/>
</dbReference>
<dbReference type="AlphaFoldDB" id="A0A8H4AFM4"/>
<protein>
    <submittedName>
        <fullName evidence="1">Uncharacterized protein</fullName>
    </submittedName>
</protein>
<dbReference type="Proteomes" id="UP000439903">
    <property type="component" value="Unassembled WGS sequence"/>
</dbReference>
<reference evidence="1 2" key="1">
    <citation type="journal article" date="2019" name="Environ. Microbiol.">
        <title>At the nexus of three kingdoms: the genome of the mycorrhizal fungus Gigaspora margarita provides insights into plant, endobacterial and fungal interactions.</title>
        <authorList>
            <person name="Venice F."/>
            <person name="Ghignone S."/>
            <person name="Salvioli di Fossalunga A."/>
            <person name="Amselem J."/>
            <person name="Novero M."/>
            <person name="Xianan X."/>
            <person name="Sedzielewska Toro K."/>
            <person name="Morin E."/>
            <person name="Lipzen A."/>
            <person name="Grigoriev I.V."/>
            <person name="Henrissat B."/>
            <person name="Martin F.M."/>
            <person name="Bonfante P."/>
        </authorList>
    </citation>
    <scope>NUCLEOTIDE SEQUENCE [LARGE SCALE GENOMIC DNA]</scope>
    <source>
        <strain evidence="1 2">BEG34</strain>
    </source>
</reference>
<gene>
    <name evidence="1" type="ORF">F8M41_022096</name>
</gene>
<dbReference type="PANTHER" id="PTHR31424:SF5">
    <property type="entry name" value="APPLE DOMAIN-CONTAINING PROTEIN"/>
    <property type="match status" value="1"/>
</dbReference>
<comment type="caution">
    <text evidence="1">The sequence shown here is derived from an EMBL/GenBank/DDBJ whole genome shotgun (WGS) entry which is preliminary data.</text>
</comment>
<proteinExistence type="predicted"/>
<dbReference type="OrthoDB" id="2433196at2759"/>
<evidence type="ECO:0000313" key="1">
    <source>
        <dbReference type="EMBL" id="KAF0489343.1"/>
    </source>
</evidence>
<keyword evidence="2" id="KW-1185">Reference proteome</keyword>
<name>A0A8H4AFM4_GIGMA</name>
<organism evidence="1 2">
    <name type="scientific">Gigaspora margarita</name>
    <dbReference type="NCBI Taxonomy" id="4874"/>
    <lineage>
        <taxon>Eukaryota</taxon>
        <taxon>Fungi</taxon>
        <taxon>Fungi incertae sedis</taxon>
        <taxon>Mucoromycota</taxon>
        <taxon>Glomeromycotina</taxon>
        <taxon>Glomeromycetes</taxon>
        <taxon>Diversisporales</taxon>
        <taxon>Gigasporaceae</taxon>
        <taxon>Gigaspora</taxon>
    </lineage>
</organism>
<dbReference type="EMBL" id="WTPW01000672">
    <property type="protein sequence ID" value="KAF0489343.1"/>
    <property type="molecule type" value="Genomic_DNA"/>
</dbReference>
<sequence>MVTIILLNNSAGLQKPDNYHTLVLYLGSETYESLRNTLALLILDLQLLQKNGFQQLNSNQWPVKLYFSSDWKFLATCLGMKAANAKHFCPWCNCTKANIGDTNKQITKTIEMVKINYSKINSHLNKISIK</sequence>
<evidence type="ECO:0000313" key="2">
    <source>
        <dbReference type="Proteomes" id="UP000439903"/>
    </source>
</evidence>